<evidence type="ECO:0000313" key="8">
    <source>
        <dbReference type="EMBL" id="QDG49699.1"/>
    </source>
</evidence>
<dbReference type="InterPro" id="IPR031341">
    <property type="entry name" value="Methyltr_RsmF_N"/>
</dbReference>
<dbReference type="GO" id="GO:0006396">
    <property type="term" value="P:RNA processing"/>
    <property type="evidence" value="ECO:0007669"/>
    <property type="project" value="InterPro"/>
</dbReference>
<dbReference type="InterPro" id="IPR049560">
    <property type="entry name" value="MeTrfase_RsmB-F_NOP2_cat"/>
</dbReference>
<dbReference type="InterPro" id="IPR029063">
    <property type="entry name" value="SAM-dependent_MTases_sf"/>
</dbReference>
<feature type="binding site" evidence="6">
    <location>
        <position position="165"/>
    </location>
    <ligand>
        <name>S-adenosyl-L-methionine</name>
        <dbReference type="ChEBI" id="CHEBI:59789"/>
    </ligand>
</feature>
<dbReference type="PANTHER" id="PTHR22808">
    <property type="entry name" value="NCL1 YEAST -RELATED NOL1/NOP2/FMU SUN DOMAIN-CONTAINING"/>
    <property type="match status" value="1"/>
</dbReference>
<dbReference type="Gene3D" id="3.30.70.1170">
    <property type="entry name" value="Sun protein, domain 3"/>
    <property type="match status" value="1"/>
</dbReference>
<dbReference type="SUPFAM" id="SSF53335">
    <property type="entry name" value="S-adenosyl-L-methionine-dependent methyltransferases"/>
    <property type="match status" value="1"/>
</dbReference>
<feature type="binding site" evidence="6">
    <location>
        <begin position="114"/>
        <end position="120"/>
    </location>
    <ligand>
        <name>S-adenosyl-L-methionine</name>
        <dbReference type="ChEBI" id="CHEBI:59789"/>
    </ligand>
</feature>
<evidence type="ECO:0000313" key="9">
    <source>
        <dbReference type="Proteomes" id="UP000315995"/>
    </source>
</evidence>
<evidence type="ECO:0000256" key="4">
    <source>
        <dbReference type="ARBA" id="ARBA00022691"/>
    </source>
</evidence>
<dbReference type="OrthoDB" id="9810297at2"/>
<evidence type="ECO:0000256" key="2">
    <source>
        <dbReference type="ARBA" id="ARBA00022603"/>
    </source>
</evidence>
<dbReference type="PROSITE" id="PS51686">
    <property type="entry name" value="SAM_MT_RSMB_NOP"/>
    <property type="match status" value="1"/>
</dbReference>
<dbReference type="EMBL" id="CP041186">
    <property type="protein sequence ID" value="QDG49699.1"/>
    <property type="molecule type" value="Genomic_DNA"/>
</dbReference>
<accession>A0A4Y6PNA4</accession>
<keyword evidence="4 6" id="KW-0949">S-adenosyl-L-methionine</keyword>
<keyword evidence="2 6" id="KW-0489">Methyltransferase</keyword>
<gene>
    <name evidence="8" type="ORF">FIV42_02765</name>
</gene>
<feature type="binding site" evidence="6">
    <location>
        <position position="138"/>
    </location>
    <ligand>
        <name>S-adenosyl-L-methionine</name>
        <dbReference type="ChEBI" id="CHEBI:59789"/>
    </ligand>
</feature>
<keyword evidence="9" id="KW-1185">Reference proteome</keyword>
<keyword evidence="5 6" id="KW-0694">RNA-binding</keyword>
<dbReference type="GO" id="GO:0003723">
    <property type="term" value="F:RNA binding"/>
    <property type="evidence" value="ECO:0007669"/>
    <property type="project" value="UniProtKB-UniRule"/>
</dbReference>
<dbReference type="GO" id="GO:0008757">
    <property type="term" value="F:S-adenosylmethionine-dependent methyltransferase activity"/>
    <property type="evidence" value="ECO:0007669"/>
    <property type="project" value="InterPro"/>
</dbReference>
<dbReference type="Pfam" id="PF01189">
    <property type="entry name" value="Methyltr_RsmB-F"/>
    <property type="match status" value="1"/>
</dbReference>
<dbReference type="NCBIfam" id="TIGR00446">
    <property type="entry name" value="nop2p"/>
    <property type="match status" value="1"/>
</dbReference>
<dbReference type="PRINTS" id="PR02008">
    <property type="entry name" value="RCMTFAMILY"/>
</dbReference>
<evidence type="ECO:0000256" key="6">
    <source>
        <dbReference type="PROSITE-ProRule" id="PRU01023"/>
    </source>
</evidence>
<evidence type="ECO:0000259" key="7">
    <source>
        <dbReference type="PROSITE" id="PS51686"/>
    </source>
</evidence>
<organism evidence="8 9">
    <name type="scientific">Persicimonas caeni</name>
    <dbReference type="NCBI Taxonomy" id="2292766"/>
    <lineage>
        <taxon>Bacteria</taxon>
        <taxon>Deltaproteobacteria</taxon>
        <taxon>Bradymonadales</taxon>
        <taxon>Bradymonadaceae</taxon>
        <taxon>Persicimonas</taxon>
    </lineage>
</organism>
<keyword evidence="3 6" id="KW-0808">Transferase</keyword>
<dbReference type="Pfam" id="PF17125">
    <property type="entry name" value="Methyltr_RsmF_N"/>
    <property type="match status" value="1"/>
</dbReference>
<proteinExistence type="inferred from homology"/>
<feature type="binding site" evidence="6">
    <location>
        <position position="182"/>
    </location>
    <ligand>
        <name>S-adenosyl-L-methionine</name>
        <dbReference type="ChEBI" id="CHEBI:59789"/>
    </ligand>
</feature>
<dbReference type="RefSeq" id="WP_141196196.1">
    <property type="nucleotide sequence ID" value="NZ_CP041186.1"/>
</dbReference>
<protein>
    <submittedName>
        <fullName evidence="8">RsmB/NOP family class I SAM-dependent RNA methyltransferase</fullName>
    </submittedName>
</protein>
<dbReference type="GO" id="GO:0001510">
    <property type="term" value="P:RNA methylation"/>
    <property type="evidence" value="ECO:0007669"/>
    <property type="project" value="InterPro"/>
</dbReference>
<accession>A0A5B8XZ73</accession>
<dbReference type="InterPro" id="IPR011023">
    <property type="entry name" value="Nop2p"/>
</dbReference>
<keyword evidence="1" id="KW-0963">Cytoplasm</keyword>
<evidence type="ECO:0000256" key="5">
    <source>
        <dbReference type="ARBA" id="ARBA00022884"/>
    </source>
</evidence>
<dbReference type="CDD" id="cd02440">
    <property type="entry name" value="AdoMet_MTases"/>
    <property type="match status" value="1"/>
</dbReference>
<feature type="domain" description="SAM-dependent MTase RsmB/NOP-type" evidence="7">
    <location>
        <begin position="24"/>
        <end position="310"/>
    </location>
</feature>
<name>A0A4Y6PNA4_PERCE</name>
<sequence>MTQTLSNSDAFARYRPIIDDWEAFCDALKRPLPTCVWTNTLRTTPERLAEWMRAGGFDPEPLTWYPGAFKLAHDISPGNRLEYVAGLYHVQEEVSLVPPALMHVTADERVLDLCAAPGNKTAQLAVAMQNRGTLVANDRNVYRLRALRRVIDRLGVANTSVTAYDGANYPRESGEFDKVLVDAPCSCEGTSRKNPEVVHASSVDYFNRLSGTQRALLRQAVRRCRKGGLIVYSTCTYAPEENELVVDDLLEEFGAHALRLLPARIDGLASSPGITRWDGRQLSEELTRTMRLWPHQNDTGGFFVALLEKTAEV</sequence>
<dbReference type="InterPro" id="IPR001678">
    <property type="entry name" value="MeTrfase_RsmB-F_NOP2_dom"/>
</dbReference>
<evidence type="ECO:0000256" key="1">
    <source>
        <dbReference type="ARBA" id="ARBA00022490"/>
    </source>
</evidence>
<reference evidence="8 9" key="1">
    <citation type="submission" date="2019-06" db="EMBL/GenBank/DDBJ databases">
        <title>Persicimonas caeni gen. nov., sp. nov., a predatory bacterium isolated from solar saltern.</title>
        <authorList>
            <person name="Wang S."/>
        </authorList>
    </citation>
    <scope>NUCLEOTIDE SEQUENCE [LARGE SCALE GENOMIC DNA]</scope>
    <source>
        <strain evidence="8 9">YN101</strain>
    </source>
</reference>
<feature type="active site" description="Nucleophile" evidence="6">
    <location>
        <position position="235"/>
    </location>
</feature>
<dbReference type="GO" id="GO:0008173">
    <property type="term" value="F:RNA methyltransferase activity"/>
    <property type="evidence" value="ECO:0007669"/>
    <property type="project" value="InterPro"/>
</dbReference>
<dbReference type="PANTHER" id="PTHR22808:SF1">
    <property type="entry name" value="RNA CYTOSINE-C(5)-METHYLTRANSFERASE NSUN2-RELATED"/>
    <property type="match status" value="1"/>
</dbReference>
<dbReference type="Proteomes" id="UP000315995">
    <property type="component" value="Chromosome"/>
</dbReference>
<dbReference type="AlphaFoldDB" id="A0A4Y6PNA4"/>
<dbReference type="Gene3D" id="3.40.50.150">
    <property type="entry name" value="Vaccinia Virus protein VP39"/>
    <property type="match status" value="1"/>
</dbReference>
<evidence type="ECO:0000256" key="3">
    <source>
        <dbReference type="ARBA" id="ARBA00022679"/>
    </source>
</evidence>
<dbReference type="InterPro" id="IPR023267">
    <property type="entry name" value="RCMT"/>
</dbReference>
<comment type="similarity">
    <text evidence="6">Belongs to the class I-like SAM-binding methyltransferase superfamily. RsmB/NOP family.</text>
</comment>